<dbReference type="SUPFAM" id="SSF88713">
    <property type="entry name" value="Glycoside hydrolase/deacetylase"/>
    <property type="match status" value="1"/>
</dbReference>
<dbReference type="eggNOG" id="COG0726">
    <property type="taxonomic scope" value="Bacteria"/>
</dbReference>
<feature type="domain" description="NodB homology" evidence="3">
    <location>
        <begin position="107"/>
        <end position="291"/>
    </location>
</feature>
<evidence type="ECO:0000259" key="3">
    <source>
        <dbReference type="PROSITE" id="PS51677"/>
    </source>
</evidence>
<feature type="compositionally biased region" description="Basic and acidic residues" evidence="1">
    <location>
        <begin position="57"/>
        <end position="72"/>
    </location>
</feature>
<evidence type="ECO:0000256" key="2">
    <source>
        <dbReference type="SAM" id="SignalP"/>
    </source>
</evidence>
<gene>
    <name evidence="4" type="ORF">N783_15280</name>
</gene>
<sequence>MKKWGSFVLISLILLLTACSQSETTSKTEQDNNDQTSTEENEQNTSQDNNTEGSEQEDSKTEQKENEKSDEQDQKDEEESDKEEVKEPKYQVTGNWSIKPIGDANEKVVLLTIDDVPDKHGLEMAKTLKELNAPAIFFVNGHFINTEEEKETLKKIHEMGFTIGNHTMNHKALKSNGNPIAKDIQREQILGLSDLIEEVIGERPKFFRAPHGLNTYYSMELAKQEKMEVMNWSYGYDWNQKYMSEDAIADIMVNTPYLGNGSNLLMHDREWTAKALDDIVKGLREKGYELVDPEEIKTP</sequence>
<feature type="compositionally biased region" description="Polar residues" evidence="1">
    <location>
        <begin position="22"/>
        <end position="36"/>
    </location>
</feature>
<dbReference type="AlphaFoldDB" id="A0A0A5HN95"/>
<proteinExistence type="predicted"/>
<keyword evidence="5" id="KW-1185">Reference proteome</keyword>
<dbReference type="InterPro" id="IPR011330">
    <property type="entry name" value="Glyco_hydro/deAcase_b/a-brl"/>
</dbReference>
<dbReference type="RefSeq" id="WP_027446484.1">
    <property type="nucleotide sequence ID" value="NZ_AULJ01000035.1"/>
</dbReference>
<evidence type="ECO:0000313" key="4">
    <source>
        <dbReference type="EMBL" id="KGX85097.1"/>
    </source>
</evidence>
<name>A0A0A5HN95_9BACI</name>
<dbReference type="PROSITE" id="PS51677">
    <property type="entry name" value="NODB"/>
    <property type="match status" value="1"/>
</dbReference>
<feature type="chain" id="PRO_5039046910" evidence="2">
    <location>
        <begin position="21"/>
        <end position="299"/>
    </location>
</feature>
<dbReference type="Proteomes" id="UP000030403">
    <property type="component" value="Unassembled WGS sequence"/>
</dbReference>
<evidence type="ECO:0000256" key="1">
    <source>
        <dbReference type="SAM" id="MobiDB-lite"/>
    </source>
</evidence>
<dbReference type="InterPro" id="IPR050248">
    <property type="entry name" value="Polysacc_deacetylase_ArnD"/>
</dbReference>
<feature type="signal peptide" evidence="2">
    <location>
        <begin position="1"/>
        <end position="20"/>
    </location>
</feature>
<evidence type="ECO:0000313" key="5">
    <source>
        <dbReference type="Proteomes" id="UP000030403"/>
    </source>
</evidence>
<dbReference type="CDD" id="cd10917">
    <property type="entry name" value="CE4_NodB_like_6s_7s"/>
    <property type="match status" value="1"/>
</dbReference>
<accession>A0A0A5HN95</accession>
<organism evidence="4 5">
    <name type="scientific">Pontibacillus marinus BH030004 = DSM 16465</name>
    <dbReference type="NCBI Taxonomy" id="1385511"/>
    <lineage>
        <taxon>Bacteria</taxon>
        <taxon>Bacillati</taxon>
        <taxon>Bacillota</taxon>
        <taxon>Bacilli</taxon>
        <taxon>Bacillales</taxon>
        <taxon>Bacillaceae</taxon>
        <taxon>Pontibacillus</taxon>
    </lineage>
</organism>
<feature type="compositionally biased region" description="Acidic residues" evidence="1">
    <location>
        <begin position="73"/>
        <end position="82"/>
    </location>
</feature>
<dbReference type="InterPro" id="IPR002509">
    <property type="entry name" value="NODB_dom"/>
</dbReference>
<comment type="caution">
    <text evidence="4">The sequence shown here is derived from an EMBL/GenBank/DDBJ whole genome shotgun (WGS) entry which is preliminary data.</text>
</comment>
<dbReference type="Pfam" id="PF01522">
    <property type="entry name" value="Polysacc_deac_1"/>
    <property type="match status" value="1"/>
</dbReference>
<dbReference type="Gene3D" id="3.20.20.370">
    <property type="entry name" value="Glycoside hydrolase/deacetylase"/>
    <property type="match status" value="1"/>
</dbReference>
<dbReference type="STRING" id="1385511.GCA_000425225_02832"/>
<protein>
    <submittedName>
        <fullName evidence="4">Polysaccharide deacetylase</fullName>
    </submittedName>
</protein>
<dbReference type="GO" id="GO:0016810">
    <property type="term" value="F:hydrolase activity, acting on carbon-nitrogen (but not peptide) bonds"/>
    <property type="evidence" value="ECO:0007669"/>
    <property type="project" value="InterPro"/>
</dbReference>
<dbReference type="PANTHER" id="PTHR10587">
    <property type="entry name" value="GLYCOSYL TRANSFERASE-RELATED"/>
    <property type="match status" value="1"/>
</dbReference>
<feature type="compositionally biased region" description="Polar residues" evidence="1">
    <location>
        <begin position="43"/>
        <end position="53"/>
    </location>
</feature>
<dbReference type="EMBL" id="AVPF01000044">
    <property type="protein sequence ID" value="KGX85097.1"/>
    <property type="molecule type" value="Genomic_DNA"/>
</dbReference>
<dbReference type="OrthoDB" id="9806342at2"/>
<dbReference type="GO" id="GO:0005975">
    <property type="term" value="P:carbohydrate metabolic process"/>
    <property type="evidence" value="ECO:0007669"/>
    <property type="project" value="InterPro"/>
</dbReference>
<reference evidence="4 5" key="1">
    <citation type="submission" date="2013-08" db="EMBL/GenBank/DDBJ databases">
        <authorList>
            <person name="Huang J."/>
            <person name="Wang G."/>
        </authorList>
    </citation>
    <scope>NUCLEOTIDE SEQUENCE [LARGE SCALE GENOMIC DNA]</scope>
    <source>
        <strain evidence="4 5">BH030004</strain>
    </source>
</reference>
<dbReference type="PROSITE" id="PS51257">
    <property type="entry name" value="PROKAR_LIPOPROTEIN"/>
    <property type="match status" value="1"/>
</dbReference>
<keyword evidence="2" id="KW-0732">Signal</keyword>
<feature type="region of interest" description="Disordered" evidence="1">
    <location>
        <begin position="22"/>
        <end position="91"/>
    </location>
</feature>